<keyword evidence="3" id="KW-1185">Reference proteome</keyword>
<accession>A0ABT8B6N1</accession>
<reference evidence="2" key="2">
    <citation type="submission" date="2023-06" db="EMBL/GenBank/DDBJ databases">
        <authorList>
            <person name="Lucena T."/>
            <person name="Sun Q."/>
        </authorList>
    </citation>
    <scope>NUCLEOTIDE SEQUENCE</scope>
    <source>
        <strain evidence="2">CECT 7703</strain>
    </source>
</reference>
<dbReference type="InterPro" id="IPR039315">
    <property type="entry name" value="CheW"/>
</dbReference>
<gene>
    <name evidence="2" type="ORF">QWZ03_13525</name>
</gene>
<comment type="caution">
    <text evidence="2">The sequence shown here is derived from an EMBL/GenBank/DDBJ whole genome shotgun (WGS) entry which is preliminary data.</text>
</comment>
<reference evidence="2" key="1">
    <citation type="journal article" date="2014" name="Int. J. Syst. Evol. Microbiol.">
        <title>Complete genome of a new Firmicutes species belonging to the dominant human colonic microbiota ('Ruminococcus bicirculans') reveals two chromosomes and a selective capacity to utilize plant glucans.</title>
        <authorList>
            <consortium name="NISC Comparative Sequencing Program"/>
            <person name="Wegmann U."/>
            <person name="Louis P."/>
            <person name="Goesmann A."/>
            <person name="Henrissat B."/>
            <person name="Duncan S.H."/>
            <person name="Flint H.J."/>
        </authorList>
    </citation>
    <scope>NUCLEOTIDE SEQUENCE</scope>
    <source>
        <strain evidence="2">CECT 7703</strain>
    </source>
</reference>
<proteinExistence type="predicted"/>
<protein>
    <submittedName>
        <fullName evidence="2">Chemotaxis protein CheW</fullName>
    </submittedName>
</protein>
<dbReference type="InterPro" id="IPR002545">
    <property type="entry name" value="CheW-lke_dom"/>
</dbReference>
<dbReference type="Pfam" id="PF01584">
    <property type="entry name" value="CheW"/>
    <property type="match status" value="1"/>
</dbReference>
<dbReference type="Proteomes" id="UP001180081">
    <property type="component" value="Unassembled WGS sequence"/>
</dbReference>
<feature type="domain" description="CheW-like" evidence="1">
    <location>
        <begin position="4"/>
        <end position="141"/>
    </location>
</feature>
<dbReference type="Gene3D" id="2.30.30.40">
    <property type="entry name" value="SH3 Domains"/>
    <property type="match status" value="1"/>
</dbReference>
<dbReference type="Gene3D" id="2.40.50.180">
    <property type="entry name" value="CheA-289, Domain 4"/>
    <property type="match status" value="1"/>
</dbReference>
<name>A0ABT8B6N1_9NEIS</name>
<dbReference type="SUPFAM" id="SSF50341">
    <property type="entry name" value="CheW-like"/>
    <property type="match status" value="1"/>
</dbReference>
<dbReference type="PANTHER" id="PTHR22617">
    <property type="entry name" value="CHEMOTAXIS SENSOR HISTIDINE KINASE-RELATED"/>
    <property type="match status" value="1"/>
</dbReference>
<evidence type="ECO:0000259" key="1">
    <source>
        <dbReference type="PROSITE" id="PS50851"/>
    </source>
</evidence>
<dbReference type="PROSITE" id="PS50851">
    <property type="entry name" value="CHEW"/>
    <property type="match status" value="1"/>
</dbReference>
<sequence>MASTYTVLPFDLNGQHFALPAQQVIRVLQALAVQPLPAAPAVISGVCQVHGKIIPVMNMRARLGWPPAPPQPWAHWIWLRGSQRELLLPVDRTNPVCQLSSELHPVTALQGSDATVRGVLADGQGLYLLQDVDTFLSPADEQQLGSALAAHAHH</sequence>
<evidence type="ECO:0000313" key="3">
    <source>
        <dbReference type="Proteomes" id="UP001180081"/>
    </source>
</evidence>
<dbReference type="InterPro" id="IPR036061">
    <property type="entry name" value="CheW-like_dom_sf"/>
</dbReference>
<dbReference type="PANTHER" id="PTHR22617:SF23">
    <property type="entry name" value="CHEMOTAXIS PROTEIN CHEW"/>
    <property type="match status" value="1"/>
</dbReference>
<dbReference type="EMBL" id="JAUFPU010000018">
    <property type="protein sequence ID" value="MDN3577788.1"/>
    <property type="molecule type" value="Genomic_DNA"/>
</dbReference>
<organism evidence="2 3">
    <name type="scientific">Chitinimonas viridis</name>
    <dbReference type="NCBI Taxonomy" id="664880"/>
    <lineage>
        <taxon>Bacteria</taxon>
        <taxon>Pseudomonadati</taxon>
        <taxon>Pseudomonadota</taxon>
        <taxon>Betaproteobacteria</taxon>
        <taxon>Neisseriales</taxon>
        <taxon>Chitinibacteraceae</taxon>
        <taxon>Chitinimonas</taxon>
    </lineage>
</organism>
<evidence type="ECO:0000313" key="2">
    <source>
        <dbReference type="EMBL" id="MDN3577788.1"/>
    </source>
</evidence>
<dbReference type="SMART" id="SM00260">
    <property type="entry name" value="CheW"/>
    <property type="match status" value="1"/>
</dbReference>
<dbReference type="RefSeq" id="WP_290333201.1">
    <property type="nucleotide sequence ID" value="NZ_JAUFPU010000018.1"/>
</dbReference>